<dbReference type="AlphaFoldDB" id="X1TLH7"/>
<dbReference type="InterPro" id="IPR020057">
    <property type="entry name" value="Ribosomal_bL25_b-dom"/>
</dbReference>
<dbReference type="PANTHER" id="PTHR33284">
    <property type="entry name" value="RIBOSOMAL PROTEIN L25/GLN-TRNA SYNTHETASE, ANTI-CODON-BINDING DOMAIN-CONTAINING PROTEIN"/>
    <property type="match status" value="1"/>
</dbReference>
<dbReference type="GO" id="GO:0022625">
    <property type="term" value="C:cytosolic large ribosomal subunit"/>
    <property type="evidence" value="ECO:0007669"/>
    <property type="project" value="TreeGrafter"/>
</dbReference>
<dbReference type="NCBIfam" id="TIGR00731">
    <property type="entry name" value="bL25_bact_ctc"/>
    <property type="match status" value="1"/>
</dbReference>
<dbReference type="GO" id="GO:0008097">
    <property type="term" value="F:5S rRNA binding"/>
    <property type="evidence" value="ECO:0007669"/>
    <property type="project" value="InterPro"/>
</dbReference>
<dbReference type="HAMAP" id="MF_01334">
    <property type="entry name" value="Ribosomal_bL25_CTC"/>
    <property type="match status" value="1"/>
</dbReference>
<dbReference type="InterPro" id="IPR011035">
    <property type="entry name" value="Ribosomal_bL25/Gln-tRNA_synth"/>
</dbReference>
<dbReference type="PANTHER" id="PTHR33284:SF1">
    <property type="entry name" value="RIBOSOMAL PROTEIN L25_GLN-TRNA SYNTHETASE, ANTI-CODON-BINDING DOMAIN-CONTAINING PROTEIN"/>
    <property type="match status" value="1"/>
</dbReference>
<feature type="compositionally biased region" description="Basic and acidic residues" evidence="5">
    <location>
        <begin position="207"/>
        <end position="244"/>
    </location>
</feature>
<evidence type="ECO:0000256" key="3">
    <source>
        <dbReference type="ARBA" id="ARBA00022980"/>
    </source>
</evidence>
<comment type="caution">
    <text evidence="8">The sequence shown here is derived from an EMBL/GenBank/DDBJ whole genome shotgun (WGS) entry which is preliminary data.</text>
</comment>
<feature type="domain" description="Large ribosomal subunit protein bL25 L25" evidence="6">
    <location>
        <begin position="5"/>
        <end position="92"/>
    </location>
</feature>
<dbReference type="InterPro" id="IPR020930">
    <property type="entry name" value="Ribosomal_uL5_bac-type"/>
</dbReference>
<evidence type="ECO:0000256" key="4">
    <source>
        <dbReference type="ARBA" id="ARBA00023274"/>
    </source>
</evidence>
<accession>X1TLH7</accession>
<keyword evidence="3" id="KW-0689">Ribosomal protein</keyword>
<evidence type="ECO:0000259" key="6">
    <source>
        <dbReference type="Pfam" id="PF01386"/>
    </source>
</evidence>
<evidence type="ECO:0000256" key="5">
    <source>
        <dbReference type="SAM" id="MobiDB-lite"/>
    </source>
</evidence>
<dbReference type="GO" id="GO:0006412">
    <property type="term" value="P:translation"/>
    <property type="evidence" value="ECO:0007669"/>
    <property type="project" value="InterPro"/>
</dbReference>
<evidence type="ECO:0000256" key="2">
    <source>
        <dbReference type="ARBA" id="ARBA00022884"/>
    </source>
</evidence>
<protein>
    <submittedName>
        <fullName evidence="8">Uncharacterized protein</fullName>
    </submittedName>
</protein>
<dbReference type="GO" id="GO:0003735">
    <property type="term" value="F:structural constituent of ribosome"/>
    <property type="evidence" value="ECO:0007669"/>
    <property type="project" value="InterPro"/>
</dbReference>
<dbReference type="EMBL" id="BARW01016537">
    <property type="protein sequence ID" value="GAI92216.1"/>
    <property type="molecule type" value="Genomic_DNA"/>
</dbReference>
<evidence type="ECO:0000313" key="8">
    <source>
        <dbReference type="EMBL" id="GAI92216.1"/>
    </source>
</evidence>
<evidence type="ECO:0000256" key="1">
    <source>
        <dbReference type="ARBA" id="ARBA00022730"/>
    </source>
</evidence>
<feature type="domain" description="Large ribosomal subunit protein bL25 beta" evidence="7">
    <location>
        <begin position="101"/>
        <end position="182"/>
    </location>
</feature>
<gene>
    <name evidence="8" type="ORF">S12H4_28778</name>
</gene>
<dbReference type="InterPro" id="IPR029751">
    <property type="entry name" value="Ribosomal_L25_dom"/>
</dbReference>
<dbReference type="Gene3D" id="2.40.240.10">
    <property type="entry name" value="Ribosomal Protein L25, Chain P"/>
    <property type="match status" value="1"/>
</dbReference>
<dbReference type="InterPro" id="IPR037121">
    <property type="entry name" value="Ribosomal_bL25_C"/>
</dbReference>
<organism evidence="8">
    <name type="scientific">marine sediment metagenome</name>
    <dbReference type="NCBI Taxonomy" id="412755"/>
    <lineage>
        <taxon>unclassified sequences</taxon>
        <taxon>metagenomes</taxon>
        <taxon>ecological metagenomes</taxon>
    </lineage>
</organism>
<feature type="compositionally biased region" description="Acidic residues" evidence="5">
    <location>
        <begin position="189"/>
        <end position="206"/>
    </location>
</feature>
<feature type="region of interest" description="Disordered" evidence="5">
    <location>
        <begin position="189"/>
        <end position="244"/>
    </location>
</feature>
<dbReference type="InterPro" id="IPR020056">
    <property type="entry name" value="Rbsml_bL25/Gln-tRNA_synth_N"/>
</dbReference>
<dbReference type="Pfam" id="PF14693">
    <property type="entry name" value="Ribosomal_TL5_C"/>
    <property type="match status" value="1"/>
</dbReference>
<dbReference type="InterPro" id="IPR001021">
    <property type="entry name" value="Ribosomal_bL25_long"/>
</dbReference>
<proteinExistence type="inferred from homology"/>
<dbReference type="NCBIfam" id="NF004612">
    <property type="entry name" value="PRK05943.1"/>
    <property type="match status" value="1"/>
</dbReference>
<dbReference type="Gene3D" id="2.170.120.20">
    <property type="entry name" value="Ribosomal protein L25, beta domain"/>
    <property type="match status" value="1"/>
</dbReference>
<evidence type="ECO:0000259" key="7">
    <source>
        <dbReference type="Pfam" id="PF14693"/>
    </source>
</evidence>
<name>X1TLH7_9ZZZZ</name>
<keyword evidence="1" id="KW-0699">rRNA-binding</keyword>
<keyword evidence="4" id="KW-0687">Ribonucleoprotein</keyword>
<dbReference type="Pfam" id="PF01386">
    <property type="entry name" value="Ribosomal_L25p"/>
    <property type="match status" value="1"/>
</dbReference>
<reference evidence="8" key="1">
    <citation type="journal article" date="2014" name="Front. Microbiol.">
        <title>High frequency of phylogenetically diverse reductive dehalogenase-homologous genes in deep subseafloor sedimentary metagenomes.</title>
        <authorList>
            <person name="Kawai M."/>
            <person name="Futagami T."/>
            <person name="Toyoda A."/>
            <person name="Takaki Y."/>
            <person name="Nishi S."/>
            <person name="Hori S."/>
            <person name="Arai W."/>
            <person name="Tsubouchi T."/>
            <person name="Morono Y."/>
            <person name="Uchiyama I."/>
            <person name="Ito T."/>
            <person name="Fujiyama A."/>
            <person name="Inagaki F."/>
            <person name="Takami H."/>
        </authorList>
    </citation>
    <scope>NUCLEOTIDE SEQUENCE</scope>
    <source>
        <strain evidence="8">Expedition CK06-06</strain>
    </source>
</reference>
<dbReference type="SUPFAM" id="SSF50715">
    <property type="entry name" value="Ribosomal protein L25-like"/>
    <property type="match status" value="1"/>
</dbReference>
<keyword evidence="2" id="KW-0694">RNA-binding</keyword>
<sequence>MSFKIKAEKREIFGKNASRRLRREGMIPAVLYGGGSSNVPLTLKKQDVFMILRSDTGENTVFQVSFDSESRDVMIKELQRDPVTDEILHADFVHIAMDKVIQVSVPVVSVGEAVGVKTEGGFVDFITREVEVECLPKDIPERIEIDISGLHLRQSLKAEDVTLPEGVKLITSSDTILVLIEVPLKEEEIEVEEEEEEVIAEEEEPEVIGKEKPEKGKEPKEEEKEKETKEEKRGKEKGKAQEKE</sequence>
<dbReference type="CDD" id="cd00495">
    <property type="entry name" value="Ribosomal_L25_TL5_CTC"/>
    <property type="match status" value="1"/>
</dbReference>